<dbReference type="CDD" id="cd00077">
    <property type="entry name" value="HDc"/>
    <property type="match status" value="1"/>
</dbReference>
<keyword evidence="3" id="KW-0378">Hydrolase</keyword>
<evidence type="ECO:0000256" key="1">
    <source>
        <dbReference type="SAM" id="Phobius"/>
    </source>
</evidence>
<dbReference type="InterPro" id="IPR052722">
    <property type="entry name" value="PgpH_phosphodiesterase"/>
</dbReference>
<feature type="transmembrane region" description="Helical" evidence="1">
    <location>
        <begin position="441"/>
        <end position="461"/>
    </location>
</feature>
<gene>
    <name evidence="3" type="ORF">CNEO2_350032</name>
</gene>
<dbReference type="InterPro" id="IPR006674">
    <property type="entry name" value="HD_domain"/>
</dbReference>
<name>A0AAD1YGF2_9CLOT</name>
<dbReference type="Pfam" id="PF07697">
    <property type="entry name" value="7TMR-HDED"/>
    <property type="match status" value="1"/>
</dbReference>
<dbReference type="GO" id="GO:0016787">
    <property type="term" value="F:hydrolase activity"/>
    <property type="evidence" value="ECO:0007669"/>
    <property type="project" value="UniProtKB-KW"/>
</dbReference>
<feature type="transmembrane region" description="Helical" evidence="1">
    <location>
        <begin position="371"/>
        <end position="395"/>
    </location>
</feature>
<keyword evidence="1" id="KW-0472">Membrane</keyword>
<dbReference type="NCBIfam" id="TIGR00277">
    <property type="entry name" value="HDIG"/>
    <property type="match status" value="1"/>
</dbReference>
<dbReference type="SUPFAM" id="SSF109604">
    <property type="entry name" value="HD-domain/PDEase-like"/>
    <property type="match status" value="1"/>
</dbReference>
<feature type="domain" description="HD/PDEase" evidence="2">
    <location>
        <begin position="490"/>
        <end position="648"/>
    </location>
</feature>
<dbReference type="Proteomes" id="UP001189143">
    <property type="component" value="Unassembled WGS sequence"/>
</dbReference>
<dbReference type="AlphaFoldDB" id="A0AAD1YGF2"/>
<keyword evidence="1" id="KW-1133">Transmembrane helix</keyword>
<dbReference type="SMART" id="SM00471">
    <property type="entry name" value="HDc"/>
    <property type="match status" value="1"/>
</dbReference>
<dbReference type="RefSeq" id="WP_317049426.1">
    <property type="nucleotide sequence ID" value="NZ_CAMRXC010000219.1"/>
</dbReference>
<evidence type="ECO:0000313" key="4">
    <source>
        <dbReference type="Proteomes" id="UP001189143"/>
    </source>
</evidence>
<protein>
    <submittedName>
        <fullName evidence="3">Membrane hydrolase</fullName>
    </submittedName>
</protein>
<feature type="transmembrane region" description="Helical" evidence="1">
    <location>
        <begin position="407"/>
        <end position="429"/>
    </location>
</feature>
<proteinExistence type="predicted"/>
<feature type="transmembrane region" description="Helical" evidence="1">
    <location>
        <begin position="285"/>
        <end position="307"/>
    </location>
</feature>
<dbReference type="Gene3D" id="1.10.3210.10">
    <property type="entry name" value="Hypothetical protein af1432"/>
    <property type="match status" value="1"/>
</dbReference>
<dbReference type="EMBL" id="CAMTCP010000232">
    <property type="protein sequence ID" value="CAI3607600.1"/>
    <property type="molecule type" value="Genomic_DNA"/>
</dbReference>
<evidence type="ECO:0000259" key="2">
    <source>
        <dbReference type="SMART" id="SM00471"/>
    </source>
</evidence>
<sequence>MKDGQNKNNSVQHNNIKIRRIVLFFVVYMIAYILLISTVTPKQYNLKEGDIPRVDIKATRDIVDEKSTLEKENQAIEKVGKQYTLRGEVKSEAENNIKILFDKLNESVSLVGEKNDEEDSNDKESDNLKTQYEKIAELKKVINVTLTQNEYKALLDIPKENLDSLQKNILNIINTAYEKNLEENDEESLKEARENATKDVKVLGLSEELSNAFSAIVSNEINPNFFYDVDKTEEKIKEAQKNVSKVIIKQNQIIVKEGEPVTAEQLQLLSDLGMLDDENAKVYSYVYLVVGVFLATIMFLQFIYIKSNYVAVYKDTKKLALISLINIMSLVFARALGFVSPLLMPFACAPMLISLLINYKISLVVSSLNMILISALNGFDIQVMMIGIVSSILASTLLKRMQQRNELLYTTVYIAIVSAIITVTTGMLISSDFMDVFIKTGISFIGGILSGVFAMGILPFLESTFNEVTVLKLLELSNPNSPLLKKLLMEAPGTYHHSILVANLAELAAEEVGANAVIARVGAYYHDVGKTERPYFFGENLMGMENPHNKISPNLSASVIISHVKDGLELARKHNLPRVIQEIIAQHHGNTLVKYFYYTMKNNSDNLEDIKEDDYRYPGPIPSSKEAGIVMLADSTEAAVRSIKEPNKEKVDEMINNIINDKLATGQLNNCELTLKDLDKIRKCFMSSLNGMYHERVEYPKEKKKEDNKEE</sequence>
<dbReference type="InterPro" id="IPR011621">
    <property type="entry name" value="Metal-dep_PHydrolase_7TM_intra"/>
</dbReference>
<evidence type="ECO:0000313" key="3">
    <source>
        <dbReference type="EMBL" id="CAI3607600.1"/>
    </source>
</evidence>
<organism evidence="3 4">
    <name type="scientific">Clostridium neonatale</name>
    <dbReference type="NCBI Taxonomy" id="137838"/>
    <lineage>
        <taxon>Bacteria</taxon>
        <taxon>Bacillati</taxon>
        <taxon>Bacillota</taxon>
        <taxon>Clostridia</taxon>
        <taxon>Eubacteriales</taxon>
        <taxon>Clostridiaceae</taxon>
        <taxon>Clostridium</taxon>
    </lineage>
</organism>
<comment type="caution">
    <text evidence="3">The sequence shown here is derived from an EMBL/GenBank/DDBJ whole genome shotgun (WGS) entry which is preliminary data.</text>
</comment>
<feature type="transmembrane region" description="Helical" evidence="1">
    <location>
        <begin position="342"/>
        <end position="359"/>
    </location>
</feature>
<accession>A0AAD1YGF2</accession>
<dbReference type="InterPro" id="IPR003607">
    <property type="entry name" value="HD/PDEase_dom"/>
</dbReference>
<feature type="transmembrane region" description="Helical" evidence="1">
    <location>
        <begin position="21"/>
        <end position="39"/>
    </location>
</feature>
<keyword evidence="1" id="KW-0812">Transmembrane</keyword>
<dbReference type="PANTHER" id="PTHR36442">
    <property type="entry name" value="CYCLIC-DI-AMP PHOSPHODIESTERASE PGPH"/>
    <property type="match status" value="1"/>
</dbReference>
<dbReference type="Pfam" id="PF07698">
    <property type="entry name" value="7TM-7TMR_HD"/>
    <property type="match status" value="1"/>
</dbReference>
<dbReference type="PANTHER" id="PTHR36442:SF1">
    <property type="entry name" value="CYCLIC-DI-AMP PHOSPHODIESTERASE PGPH"/>
    <property type="match status" value="1"/>
</dbReference>
<dbReference type="InterPro" id="IPR011624">
    <property type="entry name" value="Metal-dep_PHydrolase_7TM_extra"/>
</dbReference>
<dbReference type="InterPro" id="IPR006675">
    <property type="entry name" value="HDIG_dom"/>
</dbReference>
<reference evidence="3" key="1">
    <citation type="submission" date="2022-10" db="EMBL/GenBank/DDBJ databases">
        <authorList>
            <person name="Aires J."/>
            <person name="Mesa V."/>
        </authorList>
    </citation>
    <scope>NUCLEOTIDE SEQUENCE</scope>
    <source>
        <strain evidence="3">Clostridium neonatale JD116</strain>
    </source>
</reference>
<dbReference type="Pfam" id="PF01966">
    <property type="entry name" value="HD"/>
    <property type="match status" value="1"/>
</dbReference>